<evidence type="ECO:0000259" key="4">
    <source>
        <dbReference type="PROSITE" id="PS00125"/>
    </source>
</evidence>
<name>A0A0P0N2G3_9CREN</name>
<evidence type="ECO:0000256" key="2">
    <source>
        <dbReference type="ARBA" id="ARBA00022723"/>
    </source>
</evidence>
<keyword evidence="3" id="KW-0464">Manganese</keyword>
<dbReference type="Pfam" id="PF00149">
    <property type="entry name" value="Metallophos"/>
    <property type="match status" value="1"/>
</dbReference>
<evidence type="ECO:0000313" key="6">
    <source>
        <dbReference type="Proteomes" id="UP000058613"/>
    </source>
</evidence>
<evidence type="ECO:0000256" key="3">
    <source>
        <dbReference type="ARBA" id="ARBA00023211"/>
    </source>
</evidence>
<dbReference type="InterPro" id="IPR004843">
    <property type="entry name" value="Calcineurin-like_PHP"/>
</dbReference>
<keyword evidence="2" id="KW-0479">Metal-binding</keyword>
<organism evidence="5 6">
    <name type="scientific">Pyrodictium delaneyi</name>
    <dbReference type="NCBI Taxonomy" id="1273541"/>
    <lineage>
        <taxon>Archaea</taxon>
        <taxon>Thermoproteota</taxon>
        <taxon>Thermoprotei</taxon>
        <taxon>Desulfurococcales</taxon>
        <taxon>Pyrodictiaceae</taxon>
        <taxon>Pyrodictium</taxon>
    </lineage>
</organism>
<proteinExistence type="predicted"/>
<reference evidence="5 6" key="1">
    <citation type="submission" date="2015-10" db="EMBL/GenBank/DDBJ databases">
        <title>Complete genome sequence of hyperthermophilic archaeon Pyrodictium delaneyi Su06.</title>
        <authorList>
            <person name="Jung J.-H."/>
            <person name="Lin J."/>
            <person name="Holden J.F."/>
            <person name="Park C.-S."/>
        </authorList>
    </citation>
    <scope>NUCLEOTIDE SEQUENCE [LARGE SCALE GENOMIC DNA]</scope>
    <source>
        <strain evidence="5 6">Su06</strain>
    </source>
</reference>
<evidence type="ECO:0000313" key="5">
    <source>
        <dbReference type="EMBL" id="ALL00379.1"/>
    </source>
</evidence>
<accession>A0A0P0N2G3</accession>
<dbReference type="AlphaFoldDB" id="A0A0P0N2G3"/>
<dbReference type="OrthoDB" id="303721at2157"/>
<dbReference type="GO" id="GO:0016787">
    <property type="term" value="F:hydrolase activity"/>
    <property type="evidence" value="ECO:0007669"/>
    <property type="project" value="InterPro"/>
</dbReference>
<dbReference type="PANTHER" id="PTHR45668:SF9">
    <property type="entry name" value="SERINE_THREONINE-PROTEIN PHOSPHATASE 7"/>
    <property type="match status" value="1"/>
</dbReference>
<dbReference type="CDD" id="cd00144">
    <property type="entry name" value="MPP_PPP_family"/>
    <property type="match status" value="1"/>
</dbReference>
<dbReference type="KEGG" id="pdl:Pyrde_0329"/>
<dbReference type="GeneID" id="26098650"/>
<dbReference type="GO" id="GO:0046872">
    <property type="term" value="F:metal ion binding"/>
    <property type="evidence" value="ECO:0007669"/>
    <property type="project" value="UniProtKB-KW"/>
</dbReference>
<dbReference type="EMBL" id="CP013011">
    <property type="protein sequence ID" value="ALL00379.1"/>
    <property type="molecule type" value="Genomic_DNA"/>
</dbReference>
<feature type="domain" description="Serine/threonine specific protein phosphatases" evidence="4">
    <location>
        <begin position="93"/>
        <end position="98"/>
    </location>
</feature>
<dbReference type="PROSITE" id="PS00125">
    <property type="entry name" value="SER_THR_PHOSPHATASE"/>
    <property type="match status" value="1"/>
</dbReference>
<dbReference type="PRINTS" id="PR00114">
    <property type="entry name" value="STPHPHTASE"/>
</dbReference>
<dbReference type="PANTHER" id="PTHR45668">
    <property type="entry name" value="SERINE/THREONINE-PROTEIN PHOSPHATASE 5-RELATED"/>
    <property type="match status" value="1"/>
</dbReference>
<gene>
    <name evidence="5" type="ORF">Pyrde_0329</name>
</gene>
<dbReference type="STRING" id="1273541.Pyrde_0329"/>
<dbReference type="InterPro" id="IPR051134">
    <property type="entry name" value="PPP_phosphatase"/>
</dbReference>
<dbReference type="InterPro" id="IPR006186">
    <property type="entry name" value="Ser/Thr-sp_prot-phosphatase"/>
</dbReference>
<sequence length="302" mass="33897">MALEELPELLREAAELLRSRGPVLEAKAGRVLVVGDTHGYPEVSEWALSLADKAGADLVVFLGDYVDRGTRGSENLELLVRRLLDEPDRIVLLRGNHESPLMNLYYGFRDEVVSKLGIDILEPLYDFYTSLPYMLLADGILYVHGGVPCRVCGNEPEEPISLAEIRERLEELHGSRRGLDPEDHVAMQLLWNDPRGTIDWFLPSARGPGIYYYGREAWKTFMEANSLSLIVRGHESLDAFHVWLPDGSQRYRIDHGAVMNPEELRYSVVTVFSSLYHGAGAGAALVTEEGMVFLRYPEELPG</sequence>
<protein>
    <submittedName>
        <fullName evidence="5">Serine /threonine specific protein phosphatase</fullName>
    </submittedName>
</protein>
<comment type="cofactor">
    <cofactor evidence="1">
        <name>Mn(2+)</name>
        <dbReference type="ChEBI" id="CHEBI:29035"/>
    </cofactor>
</comment>
<dbReference type="InterPro" id="IPR029052">
    <property type="entry name" value="Metallo-depent_PP-like"/>
</dbReference>
<dbReference type="Gene3D" id="3.60.21.10">
    <property type="match status" value="1"/>
</dbReference>
<evidence type="ECO:0000256" key="1">
    <source>
        <dbReference type="ARBA" id="ARBA00001936"/>
    </source>
</evidence>
<dbReference type="Proteomes" id="UP000058613">
    <property type="component" value="Chromosome"/>
</dbReference>
<dbReference type="SUPFAM" id="SSF56300">
    <property type="entry name" value="Metallo-dependent phosphatases"/>
    <property type="match status" value="1"/>
</dbReference>
<dbReference type="SMART" id="SM00156">
    <property type="entry name" value="PP2Ac"/>
    <property type="match status" value="1"/>
</dbReference>
<dbReference type="RefSeq" id="WP_055407648.1">
    <property type="nucleotide sequence ID" value="NZ_CP013011.1"/>
</dbReference>